<proteinExistence type="predicted"/>
<reference evidence="2 3" key="1">
    <citation type="submission" date="2018-08" db="EMBL/GenBank/DDBJ databases">
        <title>A genome reference for cultivated species of the human gut microbiota.</title>
        <authorList>
            <person name="Zou Y."/>
            <person name="Xue W."/>
            <person name="Luo G."/>
        </authorList>
    </citation>
    <scope>NUCLEOTIDE SEQUENCE [LARGE SCALE GENOMIC DNA]</scope>
    <source>
        <strain evidence="2 3">OM06-4</strain>
    </source>
</reference>
<dbReference type="Gene3D" id="3.90.1150.30">
    <property type="match status" value="1"/>
</dbReference>
<keyword evidence="2" id="KW-0238">DNA-binding</keyword>
<protein>
    <submittedName>
        <fullName evidence="2">MmcQ/YjbR family DNA-binding protein</fullName>
    </submittedName>
</protein>
<reference evidence="1" key="2">
    <citation type="submission" date="2023-01" db="EMBL/GenBank/DDBJ databases">
        <title>Human gut microbiome strain richness.</title>
        <authorList>
            <person name="Chen-Liaw A."/>
        </authorList>
    </citation>
    <scope>NUCLEOTIDE SEQUENCE</scope>
    <source>
        <strain evidence="1">1001217st2_G6_1001217B_191108</strain>
    </source>
</reference>
<dbReference type="SUPFAM" id="SSF142906">
    <property type="entry name" value="YjbR-like"/>
    <property type="match status" value="1"/>
</dbReference>
<dbReference type="GeneID" id="64197621"/>
<dbReference type="Proteomes" id="UP001211987">
    <property type="component" value="Unassembled WGS sequence"/>
</dbReference>
<dbReference type="InterPro" id="IPR058532">
    <property type="entry name" value="YjbR/MT2646/Rv2570-like"/>
</dbReference>
<sequence length="120" mass="14167">MKYEWIDSYLLAKAGISKNLQTEWNWIRYVIDGKMCVAVCLDEQDNPYYITLKLRPENGMDLQEQHEDIIPGYYMNKKHWNSIKVNGSISDQLLKDMLDEAYELVLSSFSKKRQLEILSL</sequence>
<gene>
    <name evidence="2" type="ORF">DXB93_14810</name>
    <name evidence="1" type="ORF">PM738_14895</name>
</gene>
<dbReference type="EMBL" id="JAQLKE010000030">
    <property type="protein sequence ID" value="MDB7085093.1"/>
    <property type="molecule type" value="Genomic_DNA"/>
</dbReference>
<organism evidence="2 3">
    <name type="scientific">Thomasclavelia ramosa</name>
    <dbReference type="NCBI Taxonomy" id="1547"/>
    <lineage>
        <taxon>Bacteria</taxon>
        <taxon>Bacillati</taxon>
        <taxon>Bacillota</taxon>
        <taxon>Erysipelotrichia</taxon>
        <taxon>Erysipelotrichales</taxon>
        <taxon>Coprobacillaceae</taxon>
        <taxon>Thomasclavelia</taxon>
    </lineage>
</organism>
<dbReference type="Proteomes" id="UP000261032">
    <property type="component" value="Unassembled WGS sequence"/>
</dbReference>
<evidence type="ECO:0000313" key="3">
    <source>
        <dbReference type="Proteomes" id="UP000261032"/>
    </source>
</evidence>
<comment type="caution">
    <text evidence="2">The sequence shown here is derived from an EMBL/GenBank/DDBJ whole genome shotgun (WGS) entry which is preliminary data.</text>
</comment>
<name>A0A3E3AC77_9FIRM</name>
<dbReference type="EMBL" id="QUSL01000029">
    <property type="protein sequence ID" value="RGD80882.1"/>
    <property type="molecule type" value="Genomic_DNA"/>
</dbReference>
<dbReference type="AlphaFoldDB" id="A0A3E3AC77"/>
<evidence type="ECO:0000313" key="1">
    <source>
        <dbReference type="EMBL" id="MDB7085093.1"/>
    </source>
</evidence>
<dbReference type="PANTHER" id="PTHR35145:SF1">
    <property type="entry name" value="CYTOPLASMIC PROTEIN"/>
    <property type="match status" value="1"/>
</dbReference>
<dbReference type="RefSeq" id="WP_003539327.1">
    <property type="nucleotide sequence ID" value="NZ_AP031443.1"/>
</dbReference>
<dbReference type="InterPro" id="IPR007351">
    <property type="entry name" value="YjbR"/>
</dbReference>
<dbReference type="InterPro" id="IPR038056">
    <property type="entry name" value="YjbR-like_sf"/>
</dbReference>
<dbReference type="GO" id="GO:0003677">
    <property type="term" value="F:DNA binding"/>
    <property type="evidence" value="ECO:0007669"/>
    <property type="project" value="UniProtKB-KW"/>
</dbReference>
<evidence type="ECO:0000313" key="2">
    <source>
        <dbReference type="EMBL" id="RGD80882.1"/>
    </source>
</evidence>
<dbReference type="Pfam" id="PF04237">
    <property type="entry name" value="YjbR"/>
    <property type="match status" value="1"/>
</dbReference>
<accession>A0A3E3AC77</accession>
<dbReference type="PANTHER" id="PTHR35145">
    <property type="entry name" value="CYTOPLASMIC PROTEIN-RELATED"/>
    <property type="match status" value="1"/>
</dbReference>